<sequence>MFSKKGRRKKSIRAKIGKININKLLQGKIPRIEIELIDEIEIDKTPVLQDNRQKFAKVIDATPLIEEHKKKKIHEKI</sequence>
<dbReference type="EMBL" id="MT145038">
    <property type="protein sequence ID" value="QJI02865.1"/>
    <property type="molecule type" value="Genomic_DNA"/>
</dbReference>
<reference evidence="1" key="1">
    <citation type="submission" date="2020-03" db="EMBL/GenBank/DDBJ databases">
        <title>The deep terrestrial virosphere.</title>
        <authorList>
            <person name="Holmfeldt K."/>
            <person name="Nilsson E."/>
            <person name="Simone D."/>
            <person name="Lopez-Fernandez M."/>
            <person name="Wu X."/>
            <person name="de Brujin I."/>
            <person name="Lundin D."/>
            <person name="Andersson A."/>
            <person name="Bertilsson S."/>
            <person name="Dopson M."/>
        </authorList>
    </citation>
    <scope>NUCLEOTIDE SEQUENCE</scope>
    <source>
        <strain evidence="1">TM448B03752</strain>
    </source>
</reference>
<accession>A0A6M3XY05</accession>
<organism evidence="1">
    <name type="scientific">viral metagenome</name>
    <dbReference type="NCBI Taxonomy" id="1070528"/>
    <lineage>
        <taxon>unclassified sequences</taxon>
        <taxon>metagenomes</taxon>
        <taxon>organismal metagenomes</taxon>
    </lineage>
</organism>
<gene>
    <name evidence="1" type="ORF">TM448B03752_0002</name>
</gene>
<proteinExistence type="predicted"/>
<evidence type="ECO:0000313" key="1">
    <source>
        <dbReference type="EMBL" id="QJI02865.1"/>
    </source>
</evidence>
<protein>
    <submittedName>
        <fullName evidence="1">Uncharacterized protein</fullName>
    </submittedName>
</protein>
<dbReference type="AlphaFoldDB" id="A0A6M3XY05"/>
<name>A0A6M3XY05_9ZZZZ</name>